<evidence type="ECO:0000313" key="9">
    <source>
        <dbReference type="Proteomes" id="UP000653472"/>
    </source>
</evidence>
<protein>
    <submittedName>
        <fullName evidence="8">TonB-dependent receptor</fullName>
    </submittedName>
</protein>
<dbReference type="AlphaFoldDB" id="A0A969WCW0"/>
<comment type="subcellular location">
    <subcellularLocation>
        <location evidence="1 4">Cell outer membrane</location>
    </subcellularLocation>
</comment>
<keyword evidence="3" id="KW-0998">Cell outer membrane</keyword>
<feature type="chain" id="PRO_5036787347" evidence="5">
    <location>
        <begin position="21"/>
        <end position="896"/>
    </location>
</feature>
<feature type="domain" description="TonB-dependent receptor-like beta-barrel" evidence="6">
    <location>
        <begin position="412"/>
        <end position="862"/>
    </location>
</feature>
<organism evidence="8 9">
    <name type="scientific">Solimonas marina</name>
    <dbReference type="NCBI Taxonomy" id="2714601"/>
    <lineage>
        <taxon>Bacteria</taxon>
        <taxon>Pseudomonadati</taxon>
        <taxon>Pseudomonadota</taxon>
        <taxon>Gammaproteobacteria</taxon>
        <taxon>Nevskiales</taxon>
        <taxon>Nevskiaceae</taxon>
        <taxon>Solimonas</taxon>
    </lineage>
</organism>
<keyword evidence="5" id="KW-0732">Signal</keyword>
<dbReference type="InterPro" id="IPR010104">
    <property type="entry name" value="TonB_rcpt_bac"/>
</dbReference>
<evidence type="ECO:0000259" key="7">
    <source>
        <dbReference type="Pfam" id="PF07715"/>
    </source>
</evidence>
<feature type="domain" description="TonB-dependent receptor plug" evidence="7">
    <location>
        <begin position="76"/>
        <end position="176"/>
    </location>
</feature>
<gene>
    <name evidence="8" type="ORF">G7Y82_17995</name>
</gene>
<dbReference type="Gene3D" id="2.40.170.20">
    <property type="entry name" value="TonB-dependent receptor, beta-barrel domain"/>
    <property type="match status" value="1"/>
</dbReference>
<name>A0A969WCW0_9GAMM</name>
<dbReference type="CDD" id="cd01347">
    <property type="entry name" value="ligand_gated_channel"/>
    <property type="match status" value="1"/>
</dbReference>
<keyword evidence="4" id="KW-0798">TonB box</keyword>
<reference evidence="8" key="1">
    <citation type="submission" date="2020-03" db="EMBL/GenBank/DDBJ databases">
        <title>Solimonas marina sp. nov., isolated from deep seawater of the Pacific Ocean.</title>
        <authorList>
            <person name="Liu X."/>
            <person name="Lai Q."/>
            <person name="Sun F."/>
            <person name="Gai Y."/>
            <person name="Li G."/>
            <person name="Shao Z."/>
        </authorList>
    </citation>
    <scope>NUCLEOTIDE SEQUENCE</scope>
    <source>
        <strain evidence="8">C16B3</strain>
    </source>
</reference>
<keyword evidence="9" id="KW-1185">Reference proteome</keyword>
<dbReference type="InterPro" id="IPR037066">
    <property type="entry name" value="Plug_dom_sf"/>
</dbReference>
<evidence type="ECO:0000256" key="5">
    <source>
        <dbReference type="SAM" id="SignalP"/>
    </source>
</evidence>
<dbReference type="InterPro" id="IPR012910">
    <property type="entry name" value="Plug_dom"/>
</dbReference>
<keyword evidence="8" id="KW-0675">Receptor</keyword>
<dbReference type="PANTHER" id="PTHR40980:SF3">
    <property type="entry name" value="TONB-DEPENDENT RECEPTOR-LIKE BETA-BARREL DOMAIN-CONTAINING PROTEIN"/>
    <property type="match status" value="1"/>
</dbReference>
<evidence type="ECO:0000313" key="8">
    <source>
        <dbReference type="EMBL" id="NKF24209.1"/>
    </source>
</evidence>
<sequence length="896" mass="98259">MILGTSLTAIAMAIAQSAAAQDTAAATPAQSPAVCPTANDPNALCTPPGSADDAGIAEVVVHGVRSSVESAIGIKRNSQEIIDSIVAEDIGKLPDNSVAAALQRVTGVQVERANGEVSTVLIRGLPDVVTTLNGRDVFTTTGRSISLADIPADLLQRVDVYKTMTAEQPEGGIAGTIDVRLHRPFDFEPGLKVAGGLREVYSEQADKYDPVGSLTVSNRWKNDWGEFGALASYSYQRRRYQESSTFNFISDLVDNPANPGQEIYRPETMGAIYNIGDRDRRSGNISLQWRPNDNTELYFDGLAIGYDERRQANYWIPLPVLVDSSNVVDVTLRGDTNVAQTMEATNLFTLTSNQGYRNSSDTFQGSLGGLWENDSMKLSSELTHTYSSADNRDFIVDTAFIAPDITMNFSNGGAADATVRNADGSAFDLTDSSNYWVHQYYDDWSHQRGSEWAWKGDSTFHLNFGPVDKFDAGLRFSRRMATNVGENSGGKTNNRSDGELVYVDSIPGLAATTPNNLLDGARDMSTRQWTVADRDFIMQNSDEIRSAMGYDTGTPAADPSLYFNDREDNYAFYAQAHYLFDVGSLPLDGFVGARVVRLNSTLRGTQIDGDTGDTAPVSIDKHDTEVLPTLNARLKFTPDLFLRGAYGRTITRPSFANLNPQLTLYQATATVPATGSGGNPDLDAVKSNNVDISLEWYFAPGGELAATTFYRGIKGYIQTYSSTETIDGTDYNVSMPQNTGHGTLKGVELQYVQFFDMLPGWMSGFGTQLNATFISAQTESPEGVDQDLVNVSKRAYNAILMYEKYGFSARVAYNWRSKYVSAYDPGGDQPQEIDIKPSDNLDAQVSYDISEHFTVSLEGTNLMREVSQTYFGNSYQFPRDTARLERTFTAGMRFRF</sequence>
<feature type="signal peptide" evidence="5">
    <location>
        <begin position="1"/>
        <end position="20"/>
    </location>
</feature>
<dbReference type="SUPFAM" id="SSF56935">
    <property type="entry name" value="Porins"/>
    <property type="match status" value="1"/>
</dbReference>
<dbReference type="Gene3D" id="2.170.130.10">
    <property type="entry name" value="TonB-dependent receptor, plug domain"/>
    <property type="match status" value="1"/>
</dbReference>
<evidence type="ECO:0000256" key="4">
    <source>
        <dbReference type="RuleBase" id="RU003357"/>
    </source>
</evidence>
<comment type="similarity">
    <text evidence="4">Belongs to the TonB-dependent receptor family.</text>
</comment>
<dbReference type="Pfam" id="PF00593">
    <property type="entry name" value="TonB_dep_Rec_b-barrel"/>
    <property type="match status" value="1"/>
</dbReference>
<dbReference type="InterPro" id="IPR036942">
    <property type="entry name" value="Beta-barrel_TonB_sf"/>
</dbReference>
<evidence type="ECO:0000256" key="2">
    <source>
        <dbReference type="ARBA" id="ARBA00023136"/>
    </source>
</evidence>
<dbReference type="InterPro" id="IPR000531">
    <property type="entry name" value="Beta-barrel_TonB"/>
</dbReference>
<dbReference type="NCBIfam" id="TIGR01782">
    <property type="entry name" value="TonB-Xanth-Caul"/>
    <property type="match status" value="1"/>
</dbReference>
<proteinExistence type="inferred from homology"/>
<dbReference type="GO" id="GO:0009279">
    <property type="term" value="C:cell outer membrane"/>
    <property type="evidence" value="ECO:0007669"/>
    <property type="project" value="UniProtKB-SubCell"/>
</dbReference>
<evidence type="ECO:0000256" key="3">
    <source>
        <dbReference type="ARBA" id="ARBA00023237"/>
    </source>
</evidence>
<dbReference type="EMBL" id="JAAVXB010000012">
    <property type="protein sequence ID" value="NKF24209.1"/>
    <property type="molecule type" value="Genomic_DNA"/>
</dbReference>
<evidence type="ECO:0000256" key="1">
    <source>
        <dbReference type="ARBA" id="ARBA00004442"/>
    </source>
</evidence>
<dbReference type="PANTHER" id="PTHR40980">
    <property type="entry name" value="PLUG DOMAIN-CONTAINING PROTEIN"/>
    <property type="match status" value="1"/>
</dbReference>
<dbReference type="Proteomes" id="UP000653472">
    <property type="component" value="Unassembled WGS sequence"/>
</dbReference>
<comment type="caution">
    <text evidence="8">The sequence shown here is derived from an EMBL/GenBank/DDBJ whole genome shotgun (WGS) entry which is preliminary data.</text>
</comment>
<evidence type="ECO:0000259" key="6">
    <source>
        <dbReference type="Pfam" id="PF00593"/>
    </source>
</evidence>
<dbReference type="Pfam" id="PF07715">
    <property type="entry name" value="Plug"/>
    <property type="match status" value="1"/>
</dbReference>
<keyword evidence="2 4" id="KW-0472">Membrane</keyword>
<accession>A0A969WCW0</accession>